<evidence type="ECO:0000256" key="11">
    <source>
        <dbReference type="ARBA" id="ARBA00023253"/>
    </source>
</evidence>
<dbReference type="PANTHER" id="PTHR31741:SF71">
    <property type="entry name" value="O-FUCOSYLTRANSFERASE FAMILY PROTEIN"/>
    <property type="match status" value="1"/>
</dbReference>
<sequence>MSDIIKANSVFNLYSWFPSITKKICWDLCTSRYEFPWWKEKEIVSEKKRLDGLCPLTPEETALVLQALGFKRDTLIYIASGGIYGGERRLAALRTSYPKIVSVLSLGS</sequence>
<keyword evidence="10" id="KW-0325">Glycoprotein</keyword>
<dbReference type="Proteomes" id="UP000287651">
    <property type="component" value="Unassembled WGS sequence"/>
</dbReference>
<keyword evidence="12" id="KW-0119">Carbohydrate metabolism</keyword>
<evidence type="ECO:0000256" key="3">
    <source>
        <dbReference type="ARBA" id="ARBA00007737"/>
    </source>
</evidence>
<keyword evidence="8" id="KW-1133">Transmembrane helix</keyword>
<dbReference type="AlphaFoldDB" id="A0A426YDN9"/>
<dbReference type="GO" id="GO:0006004">
    <property type="term" value="P:fucose metabolic process"/>
    <property type="evidence" value="ECO:0007669"/>
    <property type="project" value="UniProtKB-KW"/>
</dbReference>
<keyword evidence="4" id="KW-0328">Glycosyltransferase</keyword>
<evidence type="ECO:0000313" key="14">
    <source>
        <dbReference type="EMBL" id="RRT49838.1"/>
    </source>
</evidence>
<gene>
    <name evidence="14" type="ORF">B296_00027747</name>
</gene>
<comment type="similarity">
    <text evidence="3">Belongs to the glycosyltransferase GT106 family.</text>
</comment>
<dbReference type="GO" id="GO:0005737">
    <property type="term" value="C:cytoplasm"/>
    <property type="evidence" value="ECO:0007669"/>
    <property type="project" value="TreeGrafter"/>
</dbReference>
<evidence type="ECO:0000256" key="6">
    <source>
        <dbReference type="ARBA" id="ARBA00022692"/>
    </source>
</evidence>
<dbReference type="GO" id="GO:0016757">
    <property type="term" value="F:glycosyltransferase activity"/>
    <property type="evidence" value="ECO:0007669"/>
    <property type="project" value="UniProtKB-KW"/>
</dbReference>
<evidence type="ECO:0000256" key="2">
    <source>
        <dbReference type="ARBA" id="ARBA00004881"/>
    </source>
</evidence>
<evidence type="ECO:0000256" key="12">
    <source>
        <dbReference type="ARBA" id="ARBA00023277"/>
    </source>
</evidence>
<evidence type="ECO:0000256" key="13">
    <source>
        <dbReference type="ARBA" id="ARBA00030350"/>
    </source>
</evidence>
<dbReference type="GO" id="GO:0016020">
    <property type="term" value="C:membrane"/>
    <property type="evidence" value="ECO:0007669"/>
    <property type="project" value="UniProtKB-SubCell"/>
</dbReference>
<accession>A0A426YDN9</accession>
<dbReference type="PANTHER" id="PTHR31741">
    <property type="entry name" value="OS02G0726500 PROTEIN-RELATED"/>
    <property type="match status" value="1"/>
</dbReference>
<proteinExistence type="inferred from homology"/>
<evidence type="ECO:0000256" key="4">
    <source>
        <dbReference type="ARBA" id="ARBA00022676"/>
    </source>
</evidence>
<comment type="pathway">
    <text evidence="2">Glycan metabolism.</text>
</comment>
<keyword evidence="6" id="KW-0812">Transmembrane</keyword>
<evidence type="ECO:0000256" key="5">
    <source>
        <dbReference type="ARBA" id="ARBA00022679"/>
    </source>
</evidence>
<comment type="subcellular location">
    <subcellularLocation>
        <location evidence="1">Membrane</location>
        <topology evidence="1">Single-pass type II membrane protein</topology>
    </subcellularLocation>
</comment>
<organism evidence="14 15">
    <name type="scientific">Ensete ventricosum</name>
    <name type="common">Abyssinian banana</name>
    <name type="synonym">Musa ensete</name>
    <dbReference type="NCBI Taxonomy" id="4639"/>
    <lineage>
        <taxon>Eukaryota</taxon>
        <taxon>Viridiplantae</taxon>
        <taxon>Streptophyta</taxon>
        <taxon>Embryophyta</taxon>
        <taxon>Tracheophyta</taxon>
        <taxon>Spermatophyta</taxon>
        <taxon>Magnoliopsida</taxon>
        <taxon>Liliopsida</taxon>
        <taxon>Zingiberales</taxon>
        <taxon>Musaceae</taxon>
        <taxon>Ensete</taxon>
    </lineage>
</organism>
<dbReference type="Pfam" id="PF10250">
    <property type="entry name" value="O-FucT"/>
    <property type="match status" value="1"/>
</dbReference>
<keyword evidence="7" id="KW-0735">Signal-anchor</keyword>
<evidence type="ECO:0000256" key="9">
    <source>
        <dbReference type="ARBA" id="ARBA00023136"/>
    </source>
</evidence>
<keyword evidence="11" id="KW-0294">Fucose metabolism</keyword>
<evidence type="ECO:0000313" key="15">
    <source>
        <dbReference type="Proteomes" id="UP000287651"/>
    </source>
</evidence>
<dbReference type="InterPro" id="IPR019378">
    <property type="entry name" value="GDP-Fuc_O-FucTrfase"/>
</dbReference>
<evidence type="ECO:0000256" key="1">
    <source>
        <dbReference type="ARBA" id="ARBA00004606"/>
    </source>
</evidence>
<comment type="caution">
    <text evidence="14">The sequence shown here is derived from an EMBL/GenBank/DDBJ whole genome shotgun (WGS) entry which is preliminary data.</text>
</comment>
<evidence type="ECO:0000256" key="10">
    <source>
        <dbReference type="ARBA" id="ARBA00023180"/>
    </source>
</evidence>
<protein>
    <recommendedName>
        <fullName evidence="13">O-fucosyltransferase family protein</fullName>
    </recommendedName>
</protein>
<evidence type="ECO:0000256" key="7">
    <source>
        <dbReference type="ARBA" id="ARBA00022968"/>
    </source>
</evidence>
<name>A0A426YDN9_ENSVE</name>
<keyword evidence="9" id="KW-0472">Membrane</keyword>
<keyword evidence="5" id="KW-0808">Transferase</keyword>
<dbReference type="EMBL" id="AMZH03013095">
    <property type="protein sequence ID" value="RRT49838.1"/>
    <property type="molecule type" value="Genomic_DNA"/>
</dbReference>
<evidence type="ECO:0000256" key="8">
    <source>
        <dbReference type="ARBA" id="ARBA00022989"/>
    </source>
</evidence>
<reference evidence="14 15" key="1">
    <citation type="journal article" date="2014" name="Agronomy (Basel)">
        <title>A Draft Genome Sequence for Ensete ventricosum, the Drought-Tolerant Tree Against Hunger.</title>
        <authorList>
            <person name="Harrison J."/>
            <person name="Moore K.A."/>
            <person name="Paszkiewicz K."/>
            <person name="Jones T."/>
            <person name="Grant M."/>
            <person name="Ambacheew D."/>
            <person name="Muzemil S."/>
            <person name="Studholme D.J."/>
        </authorList>
    </citation>
    <scope>NUCLEOTIDE SEQUENCE [LARGE SCALE GENOMIC DNA]</scope>
</reference>